<accession>A0A9W9X557</accession>
<protein>
    <submittedName>
        <fullName evidence="1">Uncharacterized protein</fullName>
    </submittedName>
</protein>
<dbReference type="AlphaFoldDB" id="A0A9W9X557"/>
<gene>
    <name evidence="1" type="ORF">N7539_005817</name>
</gene>
<evidence type="ECO:0000313" key="2">
    <source>
        <dbReference type="Proteomes" id="UP001148312"/>
    </source>
</evidence>
<keyword evidence="2" id="KW-1185">Reference proteome</keyword>
<dbReference type="GeneID" id="81625668"/>
<reference evidence="1" key="2">
    <citation type="journal article" date="2023" name="IMA Fungus">
        <title>Comparative genomic study of the Penicillium genus elucidates a diverse pangenome and 15 lateral gene transfer events.</title>
        <authorList>
            <person name="Petersen C."/>
            <person name="Sorensen T."/>
            <person name="Nielsen M.R."/>
            <person name="Sondergaard T.E."/>
            <person name="Sorensen J.L."/>
            <person name="Fitzpatrick D.A."/>
            <person name="Frisvad J.C."/>
            <person name="Nielsen K.L."/>
        </authorList>
    </citation>
    <scope>NUCLEOTIDE SEQUENCE</scope>
    <source>
        <strain evidence="1">IBT 30728</strain>
    </source>
</reference>
<comment type="caution">
    <text evidence="1">The sequence shown here is derived from an EMBL/GenBank/DDBJ whole genome shotgun (WGS) entry which is preliminary data.</text>
</comment>
<reference evidence="1" key="1">
    <citation type="submission" date="2022-12" db="EMBL/GenBank/DDBJ databases">
        <authorList>
            <person name="Petersen C."/>
        </authorList>
    </citation>
    <scope>NUCLEOTIDE SEQUENCE</scope>
    <source>
        <strain evidence="1">IBT 30728</strain>
    </source>
</reference>
<dbReference type="RefSeq" id="XP_056789291.1">
    <property type="nucleotide sequence ID" value="XM_056935419.1"/>
</dbReference>
<dbReference type="Proteomes" id="UP001148312">
    <property type="component" value="Unassembled WGS sequence"/>
</dbReference>
<sequence length="149" mass="16610">MGAKERTRMSKFARMGNPIWTLDFGGGYFEYWAQWAGLYTSILLQKQTPTPAASCVGPQEHTVWNLKPGKSQDGYLRLTVVSDHTWLDRPLLPSPFSLLPSPPSRHPPRSQVPCWSVLGKDDLGWQLPCASESSRLLKMFGPDVGNPPS</sequence>
<dbReference type="EMBL" id="JAPWDQ010000006">
    <property type="protein sequence ID" value="KAJ5484021.1"/>
    <property type="molecule type" value="Genomic_DNA"/>
</dbReference>
<name>A0A9W9X557_9EURO</name>
<evidence type="ECO:0000313" key="1">
    <source>
        <dbReference type="EMBL" id="KAJ5484021.1"/>
    </source>
</evidence>
<organism evidence="1 2">
    <name type="scientific">Penicillium diatomitis</name>
    <dbReference type="NCBI Taxonomy" id="2819901"/>
    <lineage>
        <taxon>Eukaryota</taxon>
        <taxon>Fungi</taxon>
        <taxon>Dikarya</taxon>
        <taxon>Ascomycota</taxon>
        <taxon>Pezizomycotina</taxon>
        <taxon>Eurotiomycetes</taxon>
        <taxon>Eurotiomycetidae</taxon>
        <taxon>Eurotiales</taxon>
        <taxon>Aspergillaceae</taxon>
        <taxon>Penicillium</taxon>
    </lineage>
</organism>
<proteinExistence type="predicted"/>